<protein>
    <submittedName>
        <fullName evidence="2">Unannotated protein</fullName>
    </submittedName>
</protein>
<dbReference type="InterPro" id="IPR016102">
    <property type="entry name" value="Succinyl-CoA_synth-like"/>
</dbReference>
<dbReference type="Pfam" id="PF13549">
    <property type="entry name" value="ATP-grasp_5"/>
    <property type="match status" value="1"/>
</dbReference>
<dbReference type="Pfam" id="PF13607">
    <property type="entry name" value="Succ_CoA_lig"/>
    <property type="match status" value="1"/>
</dbReference>
<dbReference type="SMART" id="SM00881">
    <property type="entry name" value="CoA_binding"/>
    <property type="match status" value="1"/>
</dbReference>
<dbReference type="Gene3D" id="3.40.50.261">
    <property type="entry name" value="Succinyl-CoA synthetase domains"/>
    <property type="match status" value="2"/>
</dbReference>
<sequence>MTRAALELGRFLRPSSVAVVGASERQQRSNNAIGTMMDAGMKLYFVNPNRPEAYGMSTYASIGDIPIPVDAVLSLVGAEAAIGVVTEAASAGAGGVAVIAGGFAESGAEGVELQHRLLEAAGVMPVLGPNCNGFVRPSIGARLSGTPRWPFPGGFIGVVTHSGAMLGPVGIAAAERAVGVSSFISTGNEMLIDMADCIDFLAEDDETTCIALLVETIRSPERFFRAVDHATARNKPIVVVKLGRSARGSEIASSHTGALAGEAWVYDMAFRQHGMTVASDVIDLLDRVTLCAQIPSARWSAMNGVAIATLSGGFSALASDVCAQEGIELPALSEVSDAINAIIPGRTTINPLDMTGFAMGRNEVVRGIVGTLARADHIDAVLLHWPLIDEGEESAESFAAAAVEASSAGGKPVVLWSIDDGRVGSWAAGLISQGVGVSRGLRATIRGLRTMGDFVAYRIARAKMSAPESVAVIARPVAKVVHTPAGPMLPFETVMSLLTDSGIPVAAFTIIEEGATVPSELRFSAPYVVKLADVPHRTDIGAVRFGVSPADLAEAVAAMRALAIENGSPGRVVVQRQVVVEGEAFLGIKSKSDLGPLVLFGVGGVFIEILGRVAGGLAPLDSADAHLILGSMDDTGVFDGARGKRRWDRNELESLLIATGRLAAASDEWMVSLDVNPLALTTEGFVALDGLCFVRED</sequence>
<evidence type="ECO:0000313" key="2">
    <source>
        <dbReference type="EMBL" id="CAB4904299.1"/>
    </source>
</evidence>
<reference evidence="2" key="1">
    <citation type="submission" date="2020-05" db="EMBL/GenBank/DDBJ databases">
        <authorList>
            <person name="Chiriac C."/>
            <person name="Salcher M."/>
            <person name="Ghai R."/>
            <person name="Kavagutti S V."/>
        </authorList>
    </citation>
    <scope>NUCLEOTIDE SEQUENCE</scope>
</reference>
<dbReference type="SUPFAM" id="SSF51735">
    <property type="entry name" value="NAD(P)-binding Rossmann-fold domains"/>
    <property type="match status" value="1"/>
</dbReference>
<name>A0A6J7GLK0_9ZZZZ</name>
<proteinExistence type="predicted"/>
<dbReference type="Pfam" id="PF13380">
    <property type="entry name" value="CoA_binding_2"/>
    <property type="match status" value="1"/>
</dbReference>
<evidence type="ECO:0000259" key="1">
    <source>
        <dbReference type="SMART" id="SM00881"/>
    </source>
</evidence>
<dbReference type="PANTHER" id="PTHR42793">
    <property type="entry name" value="COA BINDING DOMAIN CONTAINING PROTEIN"/>
    <property type="match status" value="1"/>
</dbReference>
<dbReference type="SUPFAM" id="SSF56059">
    <property type="entry name" value="Glutathione synthetase ATP-binding domain-like"/>
    <property type="match status" value="1"/>
</dbReference>
<dbReference type="Gene3D" id="3.40.50.720">
    <property type="entry name" value="NAD(P)-binding Rossmann-like Domain"/>
    <property type="match status" value="1"/>
</dbReference>
<dbReference type="SUPFAM" id="SSF52210">
    <property type="entry name" value="Succinyl-CoA synthetase domains"/>
    <property type="match status" value="2"/>
</dbReference>
<dbReference type="Gene3D" id="3.30.1490.20">
    <property type="entry name" value="ATP-grasp fold, A domain"/>
    <property type="match status" value="1"/>
</dbReference>
<organism evidence="2">
    <name type="scientific">freshwater metagenome</name>
    <dbReference type="NCBI Taxonomy" id="449393"/>
    <lineage>
        <taxon>unclassified sequences</taxon>
        <taxon>metagenomes</taxon>
        <taxon>ecological metagenomes</taxon>
    </lineage>
</organism>
<dbReference type="InterPro" id="IPR036291">
    <property type="entry name" value="NAD(P)-bd_dom_sf"/>
</dbReference>
<accession>A0A6J7GLK0</accession>
<dbReference type="PANTHER" id="PTHR42793:SF1">
    <property type="entry name" value="PEPTIDYL-LYSINE N-ACETYLTRANSFERASE PATZ"/>
    <property type="match status" value="1"/>
</dbReference>
<dbReference type="Gene3D" id="3.30.470.20">
    <property type="entry name" value="ATP-grasp fold, B domain"/>
    <property type="match status" value="1"/>
</dbReference>
<dbReference type="InterPro" id="IPR003781">
    <property type="entry name" value="CoA-bd"/>
</dbReference>
<gene>
    <name evidence="2" type="ORF">UFOPK3610_00316</name>
</gene>
<dbReference type="InterPro" id="IPR013815">
    <property type="entry name" value="ATP_grasp_subdomain_1"/>
</dbReference>
<feature type="domain" description="CoA-binding" evidence="1">
    <location>
        <begin position="11"/>
        <end position="103"/>
    </location>
</feature>
<dbReference type="InterPro" id="IPR032875">
    <property type="entry name" value="Succ_CoA_lig_flav_dom"/>
</dbReference>
<dbReference type="GO" id="GO:0005524">
    <property type="term" value="F:ATP binding"/>
    <property type="evidence" value="ECO:0007669"/>
    <property type="project" value="InterPro"/>
</dbReference>
<dbReference type="EMBL" id="CAFBMR010000006">
    <property type="protein sequence ID" value="CAB4904299.1"/>
    <property type="molecule type" value="Genomic_DNA"/>
</dbReference>
<dbReference type="AlphaFoldDB" id="A0A6J7GLK0"/>